<protein>
    <submittedName>
        <fullName evidence="2">PadR family transcriptional regulator</fullName>
    </submittedName>
</protein>
<reference evidence="2 3" key="1">
    <citation type="submission" date="2019-03" db="EMBL/GenBank/DDBJ databases">
        <title>Genomic Encyclopedia of Type Strains, Phase IV (KMG-IV): sequencing the most valuable type-strain genomes for metagenomic binning, comparative biology and taxonomic classification.</title>
        <authorList>
            <person name="Goeker M."/>
        </authorList>
    </citation>
    <scope>NUCLEOTIDE SEQUENCE [LARGE SCALE GENOMIC DNA]</scope>
    <source>
        <strain evidence="2 3">DSM 28697</strain>
    </source>
</reference>
<dbReference type="InterPro" id="IPR005149">
    <property type="entry name" value="Tscrpt_reg_PadR_N"/>
</dbReference>
<dbReference type="InterPro" id="IPR036390">
    <property type="entry name" value="WH_DNA-bd_sf"/>
</dbReference>
<dbReference type="RefSeq" id="WP_133579907.1">
    <property type="nucleotide sequence ID" value="NZ_SNYJ01000005.1"/>
</dbReference>
<name>A0A4R6U739_9BACI</name>
<dbReference type="Proteomes" id="UP000295632">
    <property type="component" value="Unassembled WGS sequence"/>
</dbReference>
<dbReference type="Gene3D" id="1.10.10.10">
    <property type="entry name" value="Winged helix-like DNA-binding domain superfamily/Winged helix DNA-binding domain"/>
    <property type="match status" value="1"/>
</dbReference>
<evidence type="ECO:0000313" key="3">
    <source>
        <dbReference type="Proteomes" id="UP000295632"/>
    </source>
</evidence>
<evidence type="ECO:0000259" key="1">
    <source>
        <dbReference type="Pfam" id="PF03551"/>
    </source>
</evidence>
<proteinExistence type="predicted"/>
<keyword evidence="3" id="KW-1185">Reference proteome</keyword>
<gene>
    <name evidence="2" type="ORF">EV213_10549</name>
</gene>
<feature type="domain" description="Transcription regulator PadR N-terminal" evidence="1">
    <location>
        <begin position="53"/>
        <end position="121"/>
    </location>
</feature>
<dbReference type="AlphaFoldDB" id="A0A4R6U739"/>
<dbReference type="PANTHER" id="PTHR43252">
    <property type="entry name" value="TRANSCRIPTIONAL REGULATOR YQJI"/>
    <property type="match status" value="1"/>
</dbReference>
<dbReference type="InterPro" id="IPR036388">
    <property type="entry name" value="WH-like_DNA-bd_sf"/>
</dbReference>
<organism evidence="2 3">
    <name type="scientific">Aureibacillus halotolerans</name>
    <dbReference type="NCBI Taxonomy" id="1508390"/>
    <lineage>
        <taxon>Bacteria</taxon>
        <taxon>Bacillati</taxon>
        <taxon>Bacillota</taxon>
        <taxon>Bacilli</taxon>
        <taxon>Bacillales</taxon>
        <taxon>Bacillaceae</taxon>
        <taxon>Aureibacillus</taxon>
    </lineage>
</organism>
<dbReference type="EMBL" id="SNYJ01000005">
    <property type="protein sequence ID" value="TDQ40703.1"/>
    <property type="molecule type" value="Genomic_DNA"/>
</dbReference>
<dbReference type="SUPFAM" id="SSF46785">
    <property type="entry name" value="Winged helix' DNA-binding domain"/>
    <property type="match status" value="1"/>
</dbReference>
<sequence length="143" mass="17026">MGDPFYSLKNSFKKDFEGLSFSEERKNAVKETIRRKQSHLDLEYWKVETLKNVLDSLKHEAKYGYDISTQLFRKDELSFKSNEGQIYTLLHLLENKKIITSKWMEDRKYYSLTTKGKKYLAACEHRDSKQHASLKYLIEEDSL</sequence>
<dbReference type="OrthoDB" id="2440228at2"/>
<dbReference type="Pfam" id="PF03551">
    <property type="entry name" value="PadR"/>
    <property type="match status" value="1"/>
</dbReference>
<accession>A0A4R6U739</accession>
<evidence type="ECO:0000313" key="2">
    <source>
        <dbReference type="EMBL" id="TDQ40703.1"/>
    </source>
</evidence>
<comment type="caution">
    <text evidence="2">The sequence shown here is derived from an EMBL/GenBank/DDBJ whole genome shotgun (WGS) entry which is preliminary data.</text>
</comment>
<dbReference type="PANTHER" id="PTHR43252:SF2">
    <property type="entry name" value="TRANSCRIPTION REGULATOR, PADR-LIKE FAMILY"/>
    <property type="match status" value="1"/>
</dbReference>
<dbReference type="NCBIfam" id="NF006931">
    <property type="entry name" value="PRK09416.1"/>
    <property type="match status" value="1"/>
</dbReference>